<evidence type="ECO:0000313" key="3">
    <source>
        <dbReference type="EMBL" id="MFC4587958.1"/>
    </source>
</evidence>
<dbReference type="InterPro" id="IPR002397">
    <property type="entry name" value="Cyt_P450_B"/>
</dbReference>
<dbReference type="Proteomes" id="UP001595891">
    <property type="component" value="Unassembled WGS sequence"/>
</dbReference>
<dbReference type="EMBL" id="JBHSFN010000010">
    <property type="protein sequence ID" value="MFC4587958.1"/>
    <property type="molecule type" value="Genomic_DNA"/>
</dbReference>
<keyword evidence="2" id="KW-0408">Iron</keyword>
<dbReference type="InterPro" id="IPR017972">
    <property type="entry name" value="Cyt_P450_CS"/>
</dbReference>
<reference evidence="4" key="1">
    <citation type="journal article" date="2019" name="Int. J. Syst. Evol. Microbiol.">
        <title>The Global Catalogue of Microorganisms (GCM) 10K type strain sequencing project: providing services to taxonomists for standard genome sequencing and annotation.</title>
        <authorList>
            <consortium name="The Broad Institute Genomics Platform"/>
            <consortium name="The Broad Institute Genome Sequencing Center for Infectious Disease"/>
            <person name="Wu L."/>
            <person name="Ma J."/>
        </authorList>
    </citation>
    <scope>NUCLEOTIDE SEQUENCE [LARGE SCALE GENOMIC DNA]</scope>
    <source>
        <strain evidence="4">CCUG 49560</strain>
    </source>
</reference>
<dbReference type="PANTHER" id="PTHR46696">
    <property type="entry name" value="P450, PUTATIVE (EUROFUNG)-RELATED"/>
    <property type="match status" value="1"/>
</dbReference>
<comment type="caution">
    <text evidence="3">The sequence shown here is derived from an EMBL/GenBank/DDBJ whole genome shotgun (WGS) entry which is preliminary data.</text>
</comment>
<keyword evidence="2" id="KW-0560">Oxidoreductase</keyword>
<sequence length="391" mass="41741">MTFPPETPVPFEPAPVFRELRGRCPVAPVRLPTGDHAWLVTGHADNRALLADVRLSRAAAAAPGAPRARAIPLERDSMTTMDPPEHTRLRGLVMRAFTARRVERLRPRVEEHVAALLDTMAGAGSTGDVVAGLARPLAITVICELLGVPKEDREGFQEWSETYLAVTGATPEAMREAGDLLKGFLGELVEAKRREPADDLLSALAAAGDDERLSPSELVTLGVTLLVAGYETAANLISGAVFALLRHPEQLALLRSDPAVLPDAVEELLRYTPLAVTGGTIRVAVADVPLGGTVVKAGEAVLPATTSANRDPAVFDRPDELDLTRRPNPHLAFGHGPHHCLGAQLARLELGAALAGLLGRFPDLRLAAPVEEIPWARSKMIRGPQSLPVAW</sequence>
<proteinExistence type="inferred from homology"/>
<dbReference type="SUPFAM" id="SSF48264">
    <property type="entry name" value="Cytochrome P450"/>
    <property type="match status" value="1"/>
</dbReference>
<dbReference type="Gene3D" id="1.10.630.10">
    <property type="entry name" value="Cytochrome P450"/>
    <property type="match status" value="1"/>
</dbReference>
<comment type="similarity">
    <text evidence="1 2">Belongs to the cytochrome P450 family.</text>
</comment>
<protein>
    <submittedName>
        <fullName evidence="3">Cytochrome P450</fullName>
    </submittedName>
</protein>
<keyword evidence="2" id="KW-0479">Metal-binding</keyword>
<organism evidence="3 4">
    <name type="scientific">Sphaerisporangium corydalis</name>
    <dbReference type="NCBI Taxonomy" id="1441875"/>
    <lineage>
        <taxon>Bacteria</taxon>
        <taxon>Bacillati</taxon>
        <taxon>Actinomycetota</taxon>
        <taxon>Actinomycetes</taxon>
        <taxon>Streptosporangiales</taxon>
        <taxon>Streptosporangiaceae</taxon>
        <taxon>Sphaerisporangium</taxon>
    </lineage>
</organism>
<dbReference type="Pfam" id="PF00067">
    <property type="entry name" value="p450"/>
    <property type="match status" value="1"/>
</dbReference>
<dbReference type="InterPro" id="IPR036396">
    <property type="entry name" value="Cyt_P450_sf"/>
</dbReference>
<name>A0ABV9EF01_9ACTN</name>
<dbReference type="CDD" id="cd11031">
    <property type="entry name" value="Cyp158A-like"/>
    <property type="match status" value="1"/>
</dbReference>
<dbReference type="RefSeq" id="WP_262840731.1">
    <property type="nucleotide sequence ID" value="NZ_JANZYP010000002.1"/>
</dbReference>
<evidence type="ECO:0000313" key="4">
    <source>
        <dbReference type="Proteomes" id="UP001595891"/>
    </source>
</evidence>
<keyword evidence="4" id="KW-1185">Reference proteome</keyword>
<dbReference type="PANTHER" id="PTHR46696:SF1">
    <property type="entry name" value="CYTOCHROME P450 YJIB-RELATED"/>
    <property type="match status" value="1"/>
</dbReference>
<dbReference type="InterPro" id="IPR001128">
    <property type="entry name" value="Cyt_P450"/>
</dbReference>
<dbReference type="PROSITE" id="PS00086">
    <property type="entry name" value="CYTOCHROME_P450"/>
    <property type="match status" value="1"/>
</dbReference>
<gene>
    <name evidence="3" type="ORF">ACFO8L_17840</name>
</gene>
<dbReference type="PRINTS" id="PR00385">
    <property type="entry name" value="P450"/>
</dbReference>
<keyword evidence="2" id="KW-0503">Monooxygenase</keyword>
<dbReference type="PRINTS" id="PR00359">
    <property type="entry name" value="BP450"/>
</dbReference>
<evidence type="ECO:0000256" key="2">
    <source>
        <dbReference type="RuleBase" id="RU000461"/>
    </source>
</evidence>
<accession>A0ABV9EF01</accession>
<evidence type="ECO:0000256" key="1">
    <source>
        <dbReference type="ARBA" id="ARBA00010617"/>
    </source>
</evidence>
<keyword evidence="2" id="KW-0349">Heme</keyword>